<name>A0A401U5W6_9BACT</name>
<comment type="caution">
    <text evidence="1">The sequence shown here is derived from an EMBL/GenBank/DDBJ whole genome shotgun (WGS) entry which is preliminary data.</text>
</comment>
<dbReference type="AlphaFoldDB" id="A0A401U5W6"/>
<reference evidence="1 2" key="1">
    <citation type="submission" date="2018-11" db="EMBL/GenBank/DDBJ databases">
        <title>Chryseotalea sanarue gen. nov., sp., nov., a member of the family Cytophagaceae, isolated from a brackish lake in Hamamatsu Japan.</title>
        <authorList>
            <person name="Maejima Y."/>
            <person name="Iino T."/>
            <person name="Muraguchi Y."/>
            <person name="Fukuda K."/>
            <person name="Ohkuma M."/>
            <person name="Moriuchi R."/>
            <person name="Dohra H."/>
            <person name="Kimbara K."/>
            <person name="Shintani M."/>
        </authorList>
    </citation>
    <scope>NUCLEOTIDE SEQUENCE [LARGE SCALE GENOMIC DNA]</scope>
    <source>
        <strain evidence="1 2">Ys</strain>
    </source>
</reference>
<keyword evidence="2" id="KW-1185">Reference proteome</keyword>
<sequence>MYANVRPLILVMLYLGSYQHYYWTDVRNFTFLHINCTLLKLETDYTLYPNIEAL</sequence>
<dbReference type="EMBL" id="BHXQ01000001">
    <property type="protein sequence ID" value="GCC50275.1"/>
    <property type="molecule type" value="Genomic_DNA"/>
</dbReference>
<evidence type="ECO:0000313" key="1">
    <source>
        <dbReference type="EMBL" id="GCC50275.1"/>
    </source>
</evidence>
<evidence type="ECO:0000313" key="2">
    <source>
        <dbReference type="Proteomes" id="UP000288227"/>
    </source>
</evidence>
<gene>
    <name evidence="1" type="ORF">SanaruYs_04900</name>
</gene>
<protein>
    <submittedName>
        <fullName evidence="1">Uncharacterized protein</fullName>
    </submittedName>
</protein>
<proteinExistence type="predicted"/>
<dbReference type="Proteomes" id="UP000288227">
    <property type="component" value="Unassembled WGS sequence"/>
</dbReference>
<accession>A0A401U5W6</accession>
<organism evidence="1 2">
    <name type="scientific">Chryseotalea sanaruensis</name>
    <dbReference type="NCBI Taxonomy" id="2482724"/>
    <lineage>
        <taxon>Bacteria</taxon>
        <taxon>Pseudomonadati</taxon>
        <taxon>Bacteroidota</taxon>
        <taxon>Cytophagia</taxon>
        <taxon>Cytophagales</taxon>
        <taxon>Chryseotaleaceae</taxon>
        <taxon>Chryseotalea</taxon>
    </lineage>
</organism>